<accession>A0AC61U414</accession>
<protein>
    <submittedName>
        <fullName evidence="1">Alanine racemase</fullName>
        <ecNumber evidence="1">5.1.1.1</ecNumber>
    </submittedName>
</protein>
<dbReference type="Proteomes" id="UP001059663">
    <property type="component" value="Chromosome"/>
</dbReference>
<dbReference type="EMBL" id="CP087977">
    <property type="protein sequence ID" value="UUZ44730.1"/>
    <property type="molecule type" value="Genomic_DNA"/>
</dbReference>
<keyword evidence="1" id="KW-0413">Isomerase</keyword>
<organism evidence="1 2">
    <name type="scientific">Janibacter limosus</name>
    <dbReference type="NCBI Taxonomy" id="53458"/>
    <lineage>
        <taxon>Bacteria</taxon>
        <taxon>Bacillati</taxon>
        <taxon>Actinomycetota</taxon>
        <taxon>Actinomycetes</taxon>
        <taxon>Micrococcales</taxon>
        <taxon>Intrasporangiaceae</taxon>
        <taxon>Janibacter</taxon>
    </lineage>
</organism>
<reference evidence="1" key="1">
    <citation type="submission" date="2021-11" db="EMBL/GenBank/DDBJ databases">
        <title>Study of the species diversity of bacterial strains isolated from a unique natural object - Shulgan-Tash cave (Bashkiria).</title>
        <authorList>
            <person name="Sazanova A.L."/>
            <person name="Chirak E.R."/>
            <person name="Safronova V.I."/>
        </authorList>
    </citation>
    <scope>NUCLEOTIDE SEQUENCE</scope>
    <source>
        <strain evidence="1">P1</strain>
    </source>
</reference>
<gene>
    <name evidence="1" type="ORF">LP422_20915</name>
</gene>
<dbReference type="EC" id="5.1.1.1" evidence="1"/>
<evidence type="ECO:0000313" key="2">
    <source>
        <dbReference type="Proteomes" id="UP001059663"/>
    </source>
</evidence>
<sequence length="329" mass="35159">MTKAHRQLSIEMETPLVVLDETIMRENCARWAHAAAAAGIRPRPHFKGHKTLEILEHQAQLGAVGAEFGRLSDIERVVACGWSGECVLAWCHYKPAMWTRVAEMVAAGQSLIVDVDSPAIVDGYSTAAEQLGVVIPIRIQVNTGLRGCSPSDVPALVEHCAKRLGVRLAGVTGYASWYNENGGRNWEPPEVAGRREAELLVSVRDSLVSAGLADRLPVCGGSTPVAEGTRAVRGVDEIGGTTYILSDWNMAQLGLAPTSTLAVEVIVSVTNSWPGGFEVNAGITTFGERYAYPGLRRPLIASTRSGDLVLTQTGLTRAVGEVVRGDLLP</sequence>
<evidence type="ECO:0000313" key="1">
    <source>
        <dbReference type="EMBL" id="UUZ44730.1"/>
    </source>
</evidence>
<name>A0AC61U414_9MICO</name>
<proteinExistence type="predicted"/>